<keyword evidence="1" id="KW-1133">Transmembrane helix</keyword>
<reference evidence="2 3" key="1">
    <citation type="submission" date="2020-04" db="EMBL/GenBank/DDBJ databases">
        <title>Ferrimonas sp. S7 isolated from sea water.</title>
        <authorList>
            <person name="Bae S.S."/>
            <person name="Baek K."/>
        </authorList>
    </citation>
    <scope>NUCLEOTIDE SEQUENCE [LARGE SCALE GENOMIC DNA]</scope>
    <source>
        <strain evidence="2 3">S7</strain>
    </source>
</reference>
<keyword evidence="1" id="KW-0812">Transmembrane</keyword>
<feature type="transmembrane region" description="Helical" evidence="1">
    <location>
        <begin position="111"/>
        <end position="137"/>
    </location>
</feature>
<dbReference type="KEGG" id="fes:HER31_12475"/>
<evidence type="ECO:0000256" key="1">
    <source>
        <dbReference type="SAM" id="Phobius"/>
    </source>
</evidence>
<feature type="transmembrane region" description="Helical" evidence="1">
    <location>
        <begin position="34"/>
        <end position="53"/>
    </location>
</feature>
<dbReference type="RefSeq" id="WP_168660895.1">
    <property type="nucleotide sequence ID" value="NZ_CP051180.1"/>
</dbReference>
<name>A0A6H1UHE1_9GAMM</name>
<protein>
    <submittedName>
        <fullName evidence="2">DUF4281 domain-containing protein</fullName>
    </submittedName>
</protein>
<dbReference type="EMBL" id="CP051180">
    <property type="protein sequence ID" value="QIZ77636.1"/>
    <property type="molecule type" value="Genomic_DNA"/>
</dbReference>
<dbReference type="InterPro" id="IPR025461">
    <property type="entry name" value="ABA4-like"/>
</dbReference>
<dbReference type="Proteomes" id="UP000501602">
    <property type="component" value="Chromosome"/>
</dbReference>
<gene>
    <name evidence="2" type="ORF">HER31_12475</name>
</gene>
<dbReference type="AlphaFoldDB" id="A0A6H1UHE1"/>
<accession>A0A6H1UHE1</accession>
<evidence type="ECO:0000313" key="3">
    <source>
        <dbReference type="Proteomes" id="UP000501602"/>
    </source>
</evidence>
<keyword evidence="3" id="KW-1185">Reference proteome</keyword>
<keyword evidence="1" id="KW-0472">Membrane</keyword>
<dbReference type="Pfam" id="PF14108">
    <property type="entry name" value="ABA4-like"/>
    <property type="match status" value="1"/>
</dbReference>
<feature type="transmembrane region" description="Helical" evidence="1">
    <location>
        <begin position="7"/>
        <end position="28"/>
    </location>
</feature>
<sequence length="151" mass="17100">MHTLSRLFKLASYVALSGWLLLLLLPSWEHTQAAIVGVVVMLLSALYTYLVFFGKRLDDPQQKYRGHFWSLTGVINLFKSPRAVLAGWVHYLAFDLMLGLFIVVNGNHYGIAHWILVPCLLLTLMFGPAGLLLYLLLRMAVSGDYWADTLF</sequence>
<proteinExistence type="predicted"/>
<feature type="transmembrane region" description="Helical" evidence="1">
    <location>
        <begin position="83"/>
        <end position="105"/>
    </location>
</feature>
<evidence type="ECO:0000313" key="2">
    <source>
        <dbReference type="EMBL" id="QIZ77636.1"/>
    </source>
</evidence>
<organism evidence="2 3">
    <name type="scientific">Ferrimonas lipolytica</name>
    <dbReference type="NCBI Taxonomy" id="2724191"/>
    <lineage>
        <taxon>Bacteria</taxon>
        <taxon>Pseudomonadati</taxon>
        <taxon>Pseudomonadota</taxon>
        <taxon>Gammaproteobacteria</taxon>
        <taxon>Alteromonadales</taxon>
        <taxon>Ferrimonadaceae</taxon>
        <taxon>Ferrimonas</taxon>
    </lineage>
</organism>